<reference evidence="10" key="1">
    <citation type="journal article" date="2022" name="bioRxiv">
        <title>Deciphering the potential niche of two novel black yeast fungi from a biological soil crust based on their genomes, phenotypes, and melanin regulation.</title>
        <authorList>
            <consortium name="DOE Joint Genome Institute"/>
            <person name="Carr E.C."/>
            <person name="Barton Q."/>
            <person name="Grambo S."/>
            <person name="Sullivan M."/>
            <person name="Renfro C.M."/>
            <person name="Kuo A."/>
            <person name="Pangilinan J."/>
            <person name="Lipzen A."/>
            <person name="Keymanesh K."/>
            <person name="Savage E."/>
            <person name="Barry K."/>
            <person name="Grigoriev I.V."/>
            <person name="Riekhof W.R."/>
            <person name="Harris S.S."/>
        </authorList>
    </citation>
    <scope>NUCLEOTIDE SEQUENCE</scope>
    <source>
        <strain evidence="10">JF 03-4F</strain>
    </source>
</reference>
<keyword evidence="4" id="KW-0479">Metal-binding</keyword>
<evidence type="ECO:0000256" key="1">
    <source>
        <dbReference type="ARBA" id="ARBA00001947"/>
    </source>
</evidence>
<evidence type="ECO:0000256" key="3">
    <source>
        <dbReference type="ARBA" id="ARBA00022553"/>
    </source>
</evidence>
<evidence type="ECO:0000256" key="5">
    <source>
        <dbReference type="ARBA" id="ARBA00022801"/>
    </source>
</evidence>
<dbReference type="InterPro" id="IPR011778">
    <property type="entry name" value="Hydantoinase/dihydroPyrase"/>
</dbReference>
<comment type="caution">
    <text evidence="10">The sequence shown here is derived from an EMBL/GenBank/DDBJ whole genome shotgun (WGS) entry which is preliminary data.</text>
</comment>
<dbReference type="SUPFAM" id="SSF51556">
    <property type="entry name" value="Metallo-dependent hydrolases"/>
    <property type="match status" value="1"/>
</dbReference>
<comment type="cofactor">
    <cofactor evidence="1">
        <name>Zn(2+)</name>
        <dbReference type="ChEBI" id="CHEBI:29105"/>
    </cofactor>
</comment>
<dbReference type="GO" id="GO:0004157">
    <property type="term" value="F:dihydropyrimidinase activity"/>
    <property type="evidence" value="ECO:0007669"/>
    <property type="project" value="UniProtKB-EC"/>
</dbReference>
<gene>
    <name evidence="10" type="ORF">EDD36DRAFT_59985</name>
</gene>
<evidence type="ECO:0000256" key="7">
    <source>
        <dbReference type="ARBA" id="ARBA00039113"/>
    </source>
</evidence>
<dbReference type="EC" id="3.5.2.2" evidence="7"/>
<dbReference type="PANTHER" id="PTHR11647:SF1">
    <property type="entry name" value="COLLAPSIN RESPONSE MEDIATOR PROTEIN"/>
    <property type="match status" value="1"/>
</dbReference>
<evidence type="ECO:0000256" key="2">
    <source>
        <dbReference type="ARBA" id="ARBA00008829"/>
    </source>
</evidence>
<evidence type="ECO:0000256" key="8">
    <source>
        <dbReference type="PIRSR" id="PIRSR611778-50"/>
    </source>
</evidence>
<dbReference type="CDD" id="cd01314">
    <property type="entry name" value="D-HYD"/>
    <property type="match status" value="1"/>
</dbReference>
<dbReference type="Gene3D" id="3.20.20.140">
    <property type="entry name" value="Metal-dependent hydrolases"/>
    <property type="match status" value="1"/>
</dbReference>
<dbReference type="InterPro" id="IPR050378">
    <property type="entry name" value="Metallo-dep_Hydrolases_sf"/>
</dbReference>
<dbReference type="EMBL" id="MU404359">
    <property type="protein sequence ID" value="KAI1609921.1"/>
    <property type="molecule type" value="Genomic_DNA"/>
</dbReference>
<evidence type="ECO:0000313" key="10">
    <source>
        <dbReference type="EMBL" id="KAI1609921.1"/>
    </source>
</evidence>
<dbReference type="FunFam" id="3.20.20.140:FF:000217">
    <property type="entry name" value="Dihydropyrimidinase-related protein 1"/>
    <property type="match status" value="1"/>
</dbReference>
<evidence type="ECO:0000313" key="11">
    <source>
        <dbReference type="Proteomes" id="UP001203852"/>
    </source>
</evidence>
<keyword evidence="5" id="KW-0378">Hydrolase</keyword>
<keyword evidence="11" id="KW-1185">Reference proteome</keyword>
<sequence length="534" mass="58022">MGSYTPSGPECDLLITNGVIVSASDLIYPPASDIAIKNGKILCIGSLQGLFSAQKVVDADGAYVTPGGVDTHVHLDQHINGALGDNFENGTRSAIAGGTTSVITFAFQQKTEESVLPVVEAYHKKAAGLSYCDYSFHMILTNPTKTIVEEELPILVEQGITSVKLYMTYDPIKLRDRQILDIMLATRALGMTTMIHAENSDMIDLVIEQLYAQKKGDPYYHAISRPKVAEDEATYRAISLAQLMDTPILLVHISSAVAAAHIRKAQTKLLPIHAETCPQYLYLLKDGLRASEHDPFSGAKCVCSPPLRDSQADLDALWEGIANGTFTTVSSDHCPFSYNHPLGKQLGMATGESRFTDIPNGLPGVETRVPLLYKGVQDGKITIQKYVEVASTNPARLYGLSTKGTIAAGYDADLCVWYPDAKFESFELQNDMLNHSIDYTPFEGVKFGNWPRYTISRGQVVWDRDGGGVVGTKSHGKFVKRIKNGLKQPRGRFENEWIPEYKGRIPAKPAAAAPELAKAKEATAAGGVGVVNGV</sequence>
<evidence type="ECO:0000256" key="4">
    <source>
        <dbReference type="ARBA" id="ARBA00022723"/>
    </source>
</evidence>
<dbReference type="InterPro" id="IPR011059">
    <property type="entry name" value="Metal-dep_hydrolase_composite"/>
</dbReference>
<dbReference type="InterPro" id="IPR006680">
    <property type="entry name" value="Amidohydro-rel"/>
</dbReference>
<dbReference type="Proteomes" id="UP001203852">
    <property type="component" value="Unassembled WGS sequence"/>
</dbReference>
<protein>
    <recommendedName>
        <fullName evidence="7">dihydropyrimidinase</fullName>
        <ecNumber evidence="7">3.5.2.2</ecNumber>
    </recommendedName>
</protein>
<accession>A0AAN6IA93</accession>
<feature type="domain" description="Amidohydrolase-related" evidence="9">
    <location>
        <begin position="63"/>
        <end position="461"/>
    </location>
</feature>
<feature type="modified residue" description="N6-carboxylysine" evidence="8">
    <location>
        <position position="164"/>
    </location>
</feature>
<organism evidence="10 11">
    <name type="scientific">Exophiala viscosa</name>
    <dbReference type="NCBI Taxonomy" id="2486360"/>
    <lineage>
        <taxon>Eukaryota</taxon>
        <taxon>Fungi</taxon>
        <taxon>Dikarya</taxon>
        <taxon>Ascomycota</taxon>
        <taxon>Pezizomycotina</taxon>
        <taxon>Eurotiomycetes</taxon>
        <taxon>Chaetothyriomycetidae</taxon>
        <taxon>Chaetothyriales</taxon>
        <taxon>Herpotrichiellaceae</taxon>
        <taxon>Exophiala</taxon>
    </lineage>
</organism>
<proteinExistence type="inferred from homology"/>
<comment type="PTM">
    <text evidence="8">Carbamylation allows a single lysine to coordinate two divalent metal cations.</text>
</comment>
<name>A0AAN6IA93_9EURO</name>
<dbReference type="GO" id="GO:0005737">
    <property type="term" value="C:cytoplasm"/>
    <property type="evidence" value="ECO:0007669"/>
    <property type="project" value="InterPro"/>
</dbReference>
<dbReference type="Pfam" id="PF01979">
    <property type="entry name" value="Amidohydro_1"/>
    <property type="match status" value="1"/>
</dbReference>
<dbReference type="SUPFAM" id="SSF51338">
    <property type="entry name" value="Composite domain of metallo-dependent hydrolases"/>
    <property type="match status" value="1"/>
</dbReference>
<evidence type="ECO:0000259" key="9">
    <source>
        <dbReference type="Pfam" id="PF01979"/>
    </source>
</evidence>
<comment type="catalytic activity">
    <reaction evidence="6">
        <text>5,6-dihydrouracil + H2O = 3-(carbamoylamino)propanoate + H(+)</text>
        <dbReference type="Rhea" id="RHEA:16121"/>
        <dbReference type="ChEBI" id="CHEBI:11892"/>
        <dbReference type="ChEBI" id="CHEBI:15377"/>
        <dbReference type="ChEBI" id="CHEBI:15378"/>
        <dbReference type="ChEBI" id="CHEBI:15901"/>
        <dbReference type="EC" id="3.5.2.2"/>
    </reaction>
</comment>
<keyword evidence="3" id="KW-0597">Phosphoprotein</keyword>
<dbReference type="PANTHER" id="PTHR11647">
    <property type="entry name" value="HYDRANTOINASE/DIHYDROPYRIMIDINASE FAMILY MEMBER"/>
    <property type="match status" value="1"/>
</dbReference>
<dbReference type="NCBIfam" id="TIGR02033">
    <property type="entry name" value="D-hydantoinase"/>
    <property type="match status" value="1"/>
</dbReference>
<evidence type="ECO:0000256" key="6">
    <source>
        <dbReference type="ARBA" id="ARBA00036696"/>
    </source>
</evidence>
<dbReference type="InterPro" id="IPR032466">
    <property type="entry name" value="Metal_Hydrolase"/>
</dbReference>
<dbReference type="AlphaFoldDB" id="A0AAN6IA93"/>
<comment type="similarity">
    <text evidence="2">Belongs to the metallo-dependent hydrolases superfamily. Hydantoinase/dihydropyrimidinase family.</text>
</comment>
<dbReference type="GO" id="GO:0046872">
    <property type="term" value="F:metal ion binding"/>
    <property type="evidence" value="ECO:0007669"/>
    <property type="project" value="UniProtKB-KW"/>
</dbReference>